<feature type="transmembrane region" description="Helical" evidence="1">
    <location>
        <begin position="626"/>
        <end position="649"/>
    </location>
</feature>
<reference evidence="2 3" key="1">
    <citation type="submission" date="2017-06" db="EMBL/GenBank/DDBJ databases">
        <authorList>
            <person name="Kim H.J."/>
            <person name="Triplett B.A."/>
        </authorList>
    </citation>
    <scope>NUCLEOTIDE SEQUENCE [LARGE SCALE GENOMIC DNA]</scope>
    <source>
        <strain evidence="2 3">MWH-VicM1</strain>
    </source>
</reference>
<sequence>MLGLKNIRRLWSLWKDSGDASLALDTLLVVPDASASLAERNRWLVEVAYWLRRQDKAEKGQDKAKIGAVVLEGHPEHVRLKAFLKLLEQRSDVKLKIARLLRSILRDNDALSLLCDTGVATKPSFFGEISERIRHRLIAPPPNQPELAVLFALGFVGEHDASWVHDLDRDTLIALHDLLHYQEQTVEASNLFKDISEAIHILISYIGASGLSYSVRSRLREVSGQHSPFYKLGRLAEEILKDEPRLNEHVYQAYLKDFKDVIDACYIACDDVYSHLDENGVSIETVFQVETMRLRLARVEMLLQAWLYRDQLQNYSTLVANLILTVQGHRSVKRLAEQSFALLSRKVVERSAEAGDHYIAGTRKEYFAMLKKALGGGAVVSGTVYLKFLIANLGLVRFFENLLLATNYAGSFLLIQFANFTLATKQPAMTAPALAQLLDQTHTSEGLKNFVDRSMALMRSQAASIFGNLVMVVPLVILIQVAILFIIGSPTMSAIKAQAILQTVSPFSGALIFAAFTGVLLWLSSLIAGLVDNWFVLHRIQDVIYYNRRLNIVFGQERAERWARWWRDNISVVAANISLGFLLIYGPAFMAFLGFGLDVRHVTLSAGQFAAAATALGWKTFLMSGFWLGLVGILLIGAVNVLVSFSLAFNMALRSRDLPALDRQRLYRAVRERIRADFKSLIFPPK</sequence>
<feature type="transmembrane region" description="Helical" evidence="1">
    <location>
        <begin position="465"/>
        <end position="487"/>
    </location>
</feature>
<dbReference type="AlphaFoldDB" id="A0A212T1D9"/>
<keyword evidence="1" id="KW-1133">Transmembrane helix</keyword>
<keyword evidence="3" id="KW-1185">Reference proteome</keyword>
<evidence type="ECO:0000313" key="3">
    <source>
        <dbReference type="Proteomes" id="UP000197215"/>
    </source>
</evidence>
<dbReference type="Pfam" id="PF10136">
    <property type="entry name" value="SpecificRecomb"/>
    <property type="match status" value="1"/>
</dbReference>
<feature type="transmembrane region" description="Helical" evidence="1">
    <location>
        <begin position="507"/>
        <end position="531"/>
    </location>
</feature>
<proteinExistence type="predicted"/>
<evidence type="ECO:0000313" key="2">
    <source>
        <dbReference type="EMBL" id="SNC59863.1"/>
    </source>
</evidence>
<dbReference type="OrthoDB" id="5688397at2"/>
<dbReference type="Proteomes" id="UP000197215">
    <property type="component" value="Unassembled WGS sequence"/>
</dbReference>
<keyword evidence="1" id="KW-0472">Membrane</keyword>
<keyword evidence="1" id="KW-0812">Transmembrane</keyword>
<gene>
    <name evidence="2" type="ORF">SAMN06295916_0158</name>
</gene>
<feature type="transmembrane region" description="Helical" evidence="1">
    <location>
        <begin position="570"/>
        <end position="595"/>
    </location>
</feature>
<evidence type="ECO:0000256" key="1">
    <source>
        <dbReference type="SAM" id="Phobius"/>
    </source>
</evidence>
<dbReference type="PIRSF" id="PIRSF015380">
    <property type="entry name" value="Site-sp_rcmb"/>
    <property type="match status" value="1"/>
</dbReference>
<feature type="transmembrane region" description="Helical" evidence="1">
    <location>
        <begin position="373"/>
        <end position="396"/>
    </location>
</feature>
<dbReference type="EMBL" id="FYEX01000001">
    <property type="protein sequence ID" value="SNC59863.1"/>
    <property type="molecule type" value="Genomic_DNA"/>
</dbReference>
<accession>A0A212T1D9</accession>
<name>A0A212T1D9_9BURK</name>
<dbReference type="InterPro" id="IPR011385">
    <property type="entry name" value="Site-sp_rcmbase"/>
</dbReference>
<protein>
    <submittedName>
        <fullName evidence="2">Site-specific recombinase</fullName>
    </submittedName>
</protein>
<organism evidence="2 3">
    <name type="scientific">Polynucleobacter victoriensis</name>
    <dbReference type="NCBI Taxonomy" id="2049319"/>
    <lineage>
        <taxon>Bacteria</taxon>
        <taxon>Pseudomonadati</taxon>
        <taxon>Pseudomonadota</taxon>
        <taxon>Betaproteobacteria</taxon>
        <taxon>Burkholderiales</taxon>
        <taxon>Burkholderiaceae</taxon>
        <taxon>Polynucleobacter</taxon>
    </lineage>
</organism>